<evidence type="ECO:0000256" key="1">
    <source>
        <dbReference type="SAM" id="MobiDB-lite"/>
    </source>
</evidence>
<evidence type="ECO:0000313" key="3">
    <source>
        <dbReference type="Proteomes" id="UP001140091"/>
    </source>
</evidence>
<dbReference type="AlphaFoldDB" id="A0A9W8J151"/>
<name>A0A9W8J151_9AGAR</name>
<organism evidence="2 3">
    <name type="scientific">Candolleomyces eurysporus</name>
    <dbReference type="NCBI Taxonomy" id="2828524"/>
    <lineage>
        <taxon>Eukaryota</taxon>
        <taxon>Fungi</taxon>
        <taxon>Dikarya</taxon>
        <taxon>Basidiomycota</taxon>
        <taxon>Agaricomycotina</taxon>
        <taxon>Agaricomycetes</taxon>
        <taxon>Agaricomycetidae</taxon>
        <taxon>Agaricales</taxon>
        <taxon>Agaricineae</taxon>
        <taxon>Psathyrellaceae</taxon>
        <taxon>Candolleomyces</taxon>
    </lineage>
</organism>
<evidence type="ECO:0000313" key="2">
    <source>
        <dbReference type="EMBL" id="KAJ2925504.1"/>
    </source>
</evidence>
<dbReference type="EMBL" id="JANBPK010001168">
    <property type="protein sequence ID" value="KAJ2925504.1"/>
    <property type="molecule type" value="Genomic_DNA"/>
</dbReference>
<keyword evidence="3" id="KW-1185">Reference proteome</keyword>
<accession>A0A9W8J151</accession>
<proteinExistence type="predicted"/>
<protein>
    <submittedName>
        <fullName evidence="2">Uncharacterized protein</fullName>
    </submittedName>
</protein>
<gene>
    <name evidence="2" type="ORF">H1R20_g11588</name>
</gene>
<dbReference type="Proteomes" id="UP001140091">
    <property type="component" value="Unassembled WGS sequence"/>
</dbReference>
<sequence>MHSTLKSQPWSNWSTDKTTNSIVQPRKDFTAESSVDYFSNPRQHKWQAVKTGSTVLKSGSYNFINGLIRAVGFTQERFKSGRLDKAEANSSQVLSAF</sequence>
<feature type="region of interest" description="Disordered" evidence="1">
    <location>
        <begin position="1"/>
        <end position="21"/>
    </location>
</feature>
<reference evidence="2" key="1">
    <citation type="submission" date="2022-06" db="EMBL/GenBank/DDBJ databases">
        <title>Genome Sequence of Candolleomyces eurysporus.</title>
        <authorList>
            <person name="Buettner E."/>
        </authorList>
    </citation>
    <scope>NUCLEOTIDE SEQUENCE</scope>
    <source>
        <strain evidence="2">VTCC 930004</strain>
    </source>
</reference>
<feature type="non-terminal residue" evidence="2">
    <location>
        <position position="97"/>
    </location>
</feature>
<comment type="caution">
    <text evidence="2">The sequence shown here is derived from an EMBL/GenBank/DDBJ whole genome shotgun (WGS) entry which is preliminary data.</text>
</comment>